<dbReference type="InterPro" id="IPR052165">
    <property type="entry name" value="Membrane_assoc_protease"/>
</dbReference>
<keyword evidence="10" id="KW-1185">Reference proteome</keyword>
<feature type="transmembrane region" description="Helical" evidence="5">
    <location>
        <begin position="263"/>
        <end position="280"/>
    </location>
</feature>
<keyword evidence="2 5" id="KW-0812">Transmembrane</keyword>
<dbReference type="CDD" id="cd07021">
    <property type="entry name" value="Clp_protease_NfeD_like"/>
    <property type="match status" value="1"/>
</dbReference>
<evidence type="ECO:0000256" key="5">
    <source>
        <dbReference type="SAM" id="Phobius"/>
    </source>
</evidence>
<feature type="domain" description="NfeD-like C-terminal" evidence="6">
    <location>
        <begin position="386"/>
        <end position="440"/>
    </location>
</feature>
<dbReference type="Gene3D" id="2.40.50.140">
    <property type="entry name" value="Nucleic acid-binding proteins"/>
    <property type="match status" value="1"/>
</dbReference>
<dbReference type="Pfam" id="PF01957">
    <property type="entry name" value="NfeD"/>
    <property type="match status" value="1"/>
</dbReference>
<evidence type="ECO:0000259" key="8">
    <source>
        <dbReference type="Pfam" id="PF25145"/>
    </source>
</evidence>
<dbReference type="Pfam" id="PF24961">
    <property type="entry name" value="NfeD_membrane"/>
    <property type="match status" value="1"/>
</dbReference>
<feature type="transmembrane region" description="Helical" evidence="5">
    <location>
        <begin position="236"/>
        <end position="256"/>
    </location>
</feature>
<dbReference type="InterPro" id="IPR056739">
    <property type="entry name" value="NfeD_membrane"/>
</dbReference>
<evidence type="ECO:0000256" key="2">
    <source>
        <dbReference type="ARBA" id="ARBA00022692"/>
    </source>
</evidence>
<dbReference type="PANTHER" id="PTHR33507">
    <property type="entry name" value="INNER MEMBRANE PROTEIN YBBJ"/>
    <property type="match status" value="1"/>
</dbReference>
<comment type="subcellular location">
    <subcellularLocation>
        <location evidence="1">Membrane</location>
        <topology evidence="1">Multi-pass membrane protein</topology>
    </subcellularLocation>
</comment>
<feature type="domain" description="NfeD integral membrane" evidence="7">
    <location>
        <begin position="242"/>
        <end position="355"/>
    </location>
</feature>
<evidence type="ECO:0000259" key="7">
    <source>
        <dbReference type="Pfam" id="PF24961"/>
    </source>
</evidence>
<dbReference type="Pfam" id="PF25145">
    <property type="entry name" value="NfeD1b_N"/>
    <property type="match status" value="1"/>
</dbReference>
<dbReference type="Proteomes" id="UP000051061">
    <property type="component" value="Unassembled WGS sequence"/>
</dbReference>
<keyword evidence="4 5" id="KW-0472">Membrane</keyword>
<evidence type="ECO:0000256" key="1">
    <source>
        <dbReference type="ARBA" id="ARBA00004141"/>
    </source>
</evidence>
<dbReference type="EMBL" id="LJJD01000014">
    <property type="protein sequence ID" value="KQL58012.1"/>
    <property type="molecule type" value="Genomic_DNA"/>
</dbReference>
<organism evidence="9 10">
    <name type="scientific">Alkalicoccobacillus plakortidis</name>
    <dbReference type="NCBI Taxonomy" id="444060"/>
    <lineage>
        <taxon>Bacteria</taxon>
        <taxon>Bacillati</taxon>
        <taxon>Bacillota</taxon>
        <taxon>Bacilli</taxon>
        <taxon>Bacillales</taxon>
        <taxon>Bacillaceae</taxon>
        <taxon>Alkalicoccobacillus</taxon>
    </lineage>
</organism>
<accession>A0A9D5I1T2</accession>
<evidence type="ECO:0000256" key="3">
    <source>
        <dbReference type="ARBA" id="ARBA00022989"/>
    </source>
</evidence>
<gene>
    <name evidence="9" type="ORF">AN965_06780</name>
</gene>
<evidence type="ECO:0008006" key="11">
    <source>
        <dbReference type="Google" id="ProtNLM"/>
    </source>
</evidence>
<dbReference type="AlphaFoldDB" id="A0A9D5I1T2"/>
<evidence type="ECO:0000313" key="10">
    <source>
        <dbReference type="Proteomes" id="UP000051061"/>
    </source>
</evidence>
<sequence>MNKWLKVAFVSYLLVFLLLPLQMIVKADDTNDAMVYVIPVEQTVERGLEAFLERSFKEAAEENADHIILDIHTPGGAVDAAGNIANIMNNTTIPVTAFINSEAISAGAYIALNADQIVMVPNGQMGSAGVIDGSGNAAEEKVQSLWISRMKTAAEENGPDGGRDPAYAEAMSNADFDVEGFPSGYLTLNAEQALEVGYADAIERNVDGVINFLGYQSDEVNIVHSEVSIAEQIARFVTNPIVIPILLSIGSLGLIMELYSPGFGVPGFMGISALLLFFFGHMVAGFAGWESLILVVVGIVLLGVEMVAPGFGIFGILGIGLIIGGLFMASFSTTVMVISVAITLVVTIAAAIILFVFFGNRGPWKKLVLQAQTTSEEGYLSTETDQGLIGQTGKALSDLRPAGIALINDRRLDVVSEGSYIGRGSMLKVVYTSGSRVVVREIEQND</sequence>
<dbReference type="InterPro" id="IPR002810">
    <property type="entry name" value="NfeD-like_C"/>
</dbReference>
<reference evidence="9 10" key="1">
    <citation type="submission" date="2015-09" db="EMBL/GenBank/DDBJ databases">
        <title>Genome sequencing project for genomic taxonomy and phylogenomics of Bacillus-like bacteria.</title>
        <authorList>
            <person name="Liu B."/>
            <person name="Wang J."/>
            <person name="Zhu Y."/>
            <person name="Liu G."/>
            <person name="Chen Q."/>
            <person name="Chen Z."/>
            <person name="Lan J."/>
            <person name="Che J."/>
            <person name="Ge C."/>
            <person name="Shi H."/>
            <person name="Pan Z."/>
            <person name="Liu X."/>
        </authorList>
    </citation>
    <scope>NUCLEOTIDE SEQUENCE [LARGE SCALE GENOMIC DNA]</scope>
    <source>
        <strain evidence="9 10">DSM 19153</strain>
    </source>
</reference>
<evidence type="ECO:0000313" key="9">
    <source>
        <dbReference type="EMBL" id="KQL58012.1"/>
    </source>
</evidence>
<dbReference type="InterPro" id="IPR012340">
    <property type="entry name" value="NA-bd_OB-fold"/>
</dbReference>
<proteinExistence type="predicted"/>
<evidence type="ECO:0000259" key="6">
    <source>
        <dbReference type="Pfam" id="PF01957"/>
    </source>
</evidence>
<name>A0A9D5I1T2_9BACI</name>
<dbReference type="PANTHER" id="PTHR33507:SF3">
    <property type="entry name" value="INNER MEMBRANE PROTEIN YBBJ"/>
    <property type="match status" value="1"/>
</dbReference>
<protein>
    <recommendedName>
        <fullName evidence="11">Nodulation protein NfeD</fullName>
    </recommendedName>
</protein>
<feature type="transmembrane region" description="Helical" evidence="5">
    <location>
        <begin position="286"/>
        <end position="304"/>
    </location>
</feature>
<dbReference type="InterPro" id="IPR029045">
    <property type="entry name" value="ClpP/crotonase-like_dom_sf"/>
</dbReference>
<dbReference type="Gene3D" id="3.90.226.10">
    <property type="entry name" value="2-enoyl-CoA Hydratase, Chain A, domain 1"/>
    <property type="match status" value="1"/>
</dbReference>
<dbReference type="SUPFAM" id="SSF52096">
    <property type="entry name" value="ClpP/crotonase"/>
    <property type="match status" value="1"/>
</dbReference>
<comment type="caution">
    <text evidence="9">The sequence shown here is derived from an EMBL/GenBank/DDBJ whole genome shotgun (WGS) entry which is preliminary data.</text>
</comment>
<dbReference type="GO" id="GO:0005886">
    <property type="term" value="C:plasma membrane"/>
    <property type="evidence" value="ECO:0007669"/>
    <property type="project" value="TreeGrafter"/>
</dbReference>
<feature type="transmembrane region" description="Helical" evidence="5">
    <location>
        <begin position="335"/>
        <end position="358"/>
    </location>
</feature>
<evidence type="ECO:0000256" key="4">
    <source>
        <dbReference type="ARBA" id="ARBA00023136"/>
    </source>
</evidence>
<keyword evidence="3 5" id="KW-1133">Transmembrane helix</keyword>
<feature type="domain" description="NfeD1b N-terminal" evidence="8">
    <location>
        <begin position="35"/>
        <end position="221"/>
    </location>
</feature>
<dbReference type="InterPro" id="IPR056738">
    <property type="entry name" value="NfeD1b_N"/>
</dbReference>